<dbReference type="Proteomes" id="UP001526430">
    <property type="component" value="Unassembled WGS sequence"/>
</dbReference>
<dbReference type="InterPro" id="IPR011723">
    <property type="entry name" value="Znf/thioredoxin_put"/>
</dbReference>
<proteinExistence type="predicted"/>
<sequence length="155" mass="16047">MDITCPQCGAAYRVPESLLAPGKKLRCAACRQDWVPAAADPAPPPEAAPPSPAPAAPPAPRLEEAPMPPPGLPPLPRGRTELGSLPPPLMPVAGPRPMRDAREEAPRRRGGAGLALAWIASLAVLAALGAAVVLRHGEIARAWPPFERVSQLLGG</sequence>
<feature type="domain" description="Zinc finger/thioredoxin putative" evidence="3">
    <location>
        <begin position="1"/>
        <end position="34"/>
    </location>
</feature>
<keyword evidence="2" id="KW-0472">Membrane</keyword>
<feature type="transmembrane region" description="Helical" evidence="2">
    <location>
        <begin position="112"/>
        <end position="134"/>
    </location>
</feature>
<feature type="compositionally biased region" description="Pro residues" evidence="1">
    <location>
        <begin position="41"/>
        <end position="76"/>
    </location>
</feature>
<gene>
    <name evidence="4" type="ORF">OF850_19380</name>
</gene>
<comment type="caution">
    <text evidence="4">The sequence shown here is derived from an EMBL/GenBank/DDBJ whole genome shotgun (WGS) entry which is preliminary data.</text>
</comment>
<dbReference type="EMBL" id="JAPFQI010000021">
    <property type="protein sequence ID" value="MCW8087774.1"/>
    <property type="molecule type" value="Genomic_DNA"/>
</dbReference>
<evidence type="ECO:0000259" key="3">
    <source>
        <dbReference type="Pfam" id="PF13717"/>
    </source>
</evidence>
<organism evidence="4 5">
    <name type="scientific">Sabulicella glaciei</name>
    <dbReference type="NCBI Taxonomy" id="2984948"/>
    <lineage>
        <taxon>Bacteria</taxon>
        <taxon>Pseudomonadati</taxon>
        <taxon>Pseudomonadota</taxon>
        <taxon>Alphaproteobacteria</taxon>
        <taxon>Acetobacterales</taxon>
        <taxon>Acetobacteraceae</taxon>
        <taxon>Sabulicella</taxon>
    </lineage>
</organism>
<dbReference type="Pfam" id="PF13717">
    <property type="entry name" value="Zn_ribbon_4"/>
    <property type="match status" value="1"/>
</dbReference>
<protein>
    <submittedName>
        <fullName evidence="4">Zinc-ribbon domain-containing protein</fullName>
    </submittedName>
</protein>
<evidence type="ECO:0000313" key="4">
    <source>
        <dbReference type="EMBL" id="MCW8087774.1"/>
    </source>
</evidence>
<keyword evidence="5" id="KW-1185">Reference proteome</keyword>
<evidence type="ECO:0000313" key="5">
    <source>
        <dbReference type="Proteomes" id="UP001526430"/>
    </source>
</evidence>
<name>A0ABT3P1Z2_9PROT</name>
<dbReference type="RefSeq" id="WP_301591980.1">
    <property type="nucleotide sequence ID" value="NZ_JAPFQI010000021.1"/>
</dbReference>
<reference evidence="4 5" key="1">
    <citation type="submission" date="2022-10" db="EMBL/GenBank/DDBJ databases">
        <title>Roseococcus glaciei nov., sp. nov., isolated from glacier.</title>
        <authorList>
            <person name="Liu Q."/>
            <person name="Xin Y.-H."/>
        </authorList>
    </citation>
    <scope>NUCLEOTIDE SEQUENCE [LARGE SCALE GENOMIC DNA]</scope>
    <source>
        <strain evidence="4 5">MDT2-1-1</strain>
    </source>
</reference>
<accession>A0ABT3P1Z2</accession>
<keyword evidence="2" id="KW-1133">Transmembrane helix</keyword>
<evidence type="ECO:0000256" key="1">
    <source>
        <dbReference type="SAM" id="MobiDB-lite"/>
    </source>
</evidence>
<keyword evidence="2" id="KW-0812">Transmembrane</keyword>
<evidence type="ECO:0000256" key="2">
    <source>
        <dbReference type="SAM" id="Phobius"/>
    </source>
</evidence>
<dbReference type="NCBIfam" id="TIGR02098">
    <property type="entry name" value="MJ0042_CXXC"/>
    <property type="match status" value="1"/>
</dbReference>
<feature type="region of interest" description="Disordered" evidence="1">
    <location>
        <begin position="36"/>
        <end position="104"/>
    </location>
</feature>